<evidence type="ECO:0000256" key="1">
    <source>
        <dbReference type="ARBA" id="ARBA00022679"/>
    </source>
</evidence>
<dbReference type="GO" id="GO:0008146">
    <property type="term" value="F:sulfotransferase activity"/>
    <property type="evidence" value="ECO:0007669"/>
    <property type="project" value="InterPro"/>
</dbReference>
<dbReference type="SUPFAM" id="SSF52540">
    <property type="entry name" value="P-loop containing nucleoside triphosphate hydrolases"/>
    <property type="match status" value="1"/>
</dbReference>
<comment type="caution">
    <text evidence="2">The sequence shown here is derived from an EMBL/GenBank/DDBJ whole genome shotgun (WGS) entry which is preliminary data.</text>
</comment>
<dbReference type="Gene3D" id="3.40.50.300">
    <property type="entry name" value="P-loop containing nucleotide triphosphate hydrolases"/>
    <property type="match status" value="1"/>
</dbReference>
<evidence type="ECO:0000313" key="2">
    <source>
        <dbReference type="EMBL" id="NER31051.1"/>
    </source>
</evidence>
<dbReference type="EMBL" id="JAAHFQ010000708">
    <property type="protein sequence ID" value="NER31051.1"/>
    <property type="molecule type" value="Genomic_DNA"/>
</dbReference>
<gene>
    <name evidence="2" type="ORF">F6J89_26385</name>
</gene>
<dbReference type="PANTHER" id="PTHR10605:SF56">
    <property type="entry name" value="BIFUNCTIONAL HEPARAN SULFATE N-DEACETYLASE_N-SULFOTRANSFERASE"/>
    <property type="match status" value="1"/>
</dbReference>
<protein>
    <submittedName>
        <fullName evidence="2">Sulfotransferase</fullName>
    </submittedName>
</protein>
<dbReference type="Pfam" id="PF13469">
    <property type="entry name" value="Sulfotransfer_3"/>
    <property type="match status" value="1"/>
</dbReference>
<reference evidence="2" key="1">
    <citation type="submission" date="2019-11" db="EMBL/GenBank/DDBJ databases">
        <title>Genomic insights into an expanded diversity of filamentous marine cyanobacteria reveals the extraordinary biosynthetic potential of Moorea and Okeania.</title>
        <authorList>
            <person name="Ferreira Leao T."/>
            <person name="Wang M."/>
            <person name="Moss N."/>
            <person name="Da Silva R."/>
            <person name="Sanders J."/>
            <person name="Nurk S."/>
            <person name="Gurevich A."/>
            <person name="Humphrey G."/>
            <person name="Reher R."/>
            <person name="Zhu Q."/>
            <person name="Belda-Ferre P."/>
            <person name="Glukhov E."/>
            <person name="Rex R."/>
            <person name="Dorrestein P.C."/>
            <person name="Knight R."/>
            <person name="Pevzner P."/>
            <person name="Gerwick W.H."/>
            <person name="Gerwick L."/>
        </authorList>
    </citation>
    <scope>NUCLEOTIDE SEQUENCE</scope>
    <source>
        <strain evidence="2">SIO1C4</strain>
    </source>
</reference>
<name>A0A6B3NND4_9CYAN</name>
<dbReference type="AlphaFoldDB" id="A0A6B3NND4"/>
<accession>A0A6B3NND4</accession>
<proteinExistence type="predicted"/>
<sequence length="307" mass="36742">MAMINFMVIGAVKAGTTSVYYYLREHPQVYMSPIKETKFFQWDGEERRFSGPLDQKIYEMSVKTFEEYQSLFKQVSHEKAIGEATPSYLYNKEVPMRIYRRFPKVKMIVILRHPAERAFSHYLHTKWLGYEPLSFSEALAQEDERIQLNWGPSWHYKQQGFYYEQIKRYMNLFGDQQVRIYLFEDLIGDTFGTISDIYAYLGVDPNFKPDVNRKYNVRFFPKNQFIHDLTNQYNRPKAILKSILPKKARENLLQFVTAKNRWKPQFDQELHGQLTECYIEDILKLQDLTKKDLSKWLHGSKKYLHSC</sequence>
<dbReference type="InterPro" id="IPR027417">
    <property type="entry name" value="P-loop_NTPase"/>
</dbReference>
<dbReference type="PANTHER" id="PTHR10605">
    <property type="entry name" value="HEPARAN SULFATE SULFOTRANSFERASE"/>
    <property type="match status" value="1"/>
</dbReference>
<organism evidence="2">
    <name type="scientific">Symploca sp. SIO1C4</name>
    <dbReference type="NCBI Taxonomy" id="2607765"/>
    <lineage>
        <taxon>Bacteria</taxon>
        <taxon>Bacillati</taxon>
        <taxon>Cyanobacteriota</taxon>
        <taxon>Cyanophyceae</taxon>
        <taxon>Coleofasciculales</taxon>
        <taxon>Coleofasciculaceae</taxon>
        <taxon>Symploca</taxon>
    </lineage>
</organism>
<keyword evidence="1 2" id="KW-0808">Transferase</keyword>
<dbReference type="InterPro" id="IPR037359">
    <property type="entry name" value="NST/OST"/>
</dbReference>